<dbReference type="AlphaFoldDB" id="A0A5B9QMJ8"/>
<feature type="transmembrane region" description="Helical" evidence="1">
    <location>
        <begin position="200"/>
        <end position="217"/>
    </location>
</feature>
<dbReference type="OrthoDB" id="276595at2"/>
<gene>
    <name evidence="2" type="ORF">UC8_22250</name>
</gene>
<feature type="transmembrane region" description="Helical" evidence="1">
    <location>
        <begin position="146"/>
        <end position="179"/>
    </location>
</feature>
<proteinExistence type="predicted"/>
<reference evidence="2 3" key="1">
    <citation type="submission" date="2019-08" db="EMBL/GenBank/DDBJ databases">
        <title>Deep-cultivation of Planctomycetes and their phenomic and genomic characterization uncovers novel biology.</title>
        <authorList>
            <person name="Wiegand S."/>
            <person name="Jogler M."/>
            <person name="Boedeker C."/>
            <person name="Pinto D."/>
            <person name="Vollmers J."/>
            <person name="Rivas-Marin E."/>
            <person name="Kohn T."/>
            <person name="Peeters S.H."/>
            <person name="Heuer A."/>
            <person name="Rast P."/>
            <person name="Oberbeckmann S."/>
            <person name="Bunk B."/>
            <person name="Jeske O."/>
            <person name="Meyerdierks A."/>
            <person name="Storesund J.E."/>
            <person name="Kallscheuer N."/>
            <person name="Luecker S."/>
            <person name="Lage O.M."/>
            <person name="Pohl T."/>
            <person name="Merkel B.J."/>
            <person name="Hornburger P."/>
            <person name="Mueller R.-W."/>
            <person name="Bruemmer F."/>
            <person name="Labrenz M."/>
            <person name="Spormann A.M."/>
            <person name="Op den Camp H."/>
            <person name="Overmann J."/>
            <person name="Amann R."/>
            <person name="Jetten M.S.M."/>
            <person name="Mascher T."/>
            <person name="Medema M.H."/>
            <person name="Devos D.P."/>
            <person name="Kaster A.-K."/>
            <person name="Ovreas L."/>
            <person name="Rohde M."/>
            <person name="Galperin M.Y."/>
            <person name="Jogler C."/>
        </authorList>
    </citation>
    <scope>NUCLEOTIDE SEQUENCE [LARGE SCALE GENOMIC DNA]</scope>
    <source>
        <strain evidence="2 3">UC8</strain>
    </source>
</reference>
<evidence type="ECO:0000256" key="1">
    <source>
        <dbReference type="SAM" id="Phobius"/>
    </source>
</evidence>
<keyword evidence="3" id="KW-1185">Reference proteome</keyword>
<feature type="transmembrane region" description="Helical" evidence="1">
    <location>
        <begin position="47"/>
        <end position="80"/>
    </location>
</feature>
<accession>A0A5B9QMJ8</accession>
<keyword evidence="1" id="KW-0812">Transmembrane</keyword>
<evidence type="ECO:0000313" key="3">
    <source>
        <dbReference type="Proteomes" id="UP000325286"/>
    </source>
</evidence>
<dbReference type="KEGG" id="rul:UC8_22250"/>
<feature type="transmembrane region" description="Helical" evidence="1">
    <location>
        <begin position="101"/>
        <end position="134"/>
    </location>
</feature>
<dbReference type="EMBL" id="CP042914">
    <property type="protein sequence ID" value="QEG40218.1"/>
    <property type="molecule type" value="Genomic_DNA"/>
</dbReference>
<sequence>MSDANPYQPAGPEPLVEVPSGELQIRRVSIRPIELMKRAYALMGDQYMLMVGVTLVGILVGSLVPMGIIMGAMMVGIFMCFMQREQFGRTEFGALFKGFDFFLDSFLVMLIATALSFVVIFPSYLLMVAIMFGAMAGTQENPDAAVGVMLVIMPVFFILMMVAMLLIYLPFLFSFQLIADRHLTAMDAVKYSWRASIKNLLGIIWHLFVVSLITYIAALACYIPAFFVIPITFGSMFVLYRDIFGPGTFPPPPLTQGYAVQPPAGPPPAAS</sequence>
<dbReference type="RefSeq" id="WP_068137987.1">
    <property type="nucleotide sequence ID" value="NZ_CP042914.1"/>
</dbReference>
<organism evidence="2 3">
    <name type="scientific">Roseimaritima ulvae</name>
    <dbReference type="NCBI Taxonomy" id="980254"/>
    <lineage>
        <taxon>Bacteria</taxon>
        <taxon>Pseudomonadati</taxon>
        <taxon>Planctomycetota</taxon>
        <taxon>Planctomycetia</taxon>
        <taxon>Pirellulales</taxon>
        <taxon>Pirellulaceae</taxon>
        <taxon>Roseimaritima</taxon>
    </lineage>
</organism>
<name>A0A5B9QMJ8_9BACT</name>
<keyword evidence="1" id="KW-0472">Membrane</keyword>
<keyword evidence="1" id="KW-1133">Transmembrane helix</keyword>
<evidence type="ECO:0000313" key="2">
    <source>
        <dbReference type="EMBL" id="QEG40218.1"/>
    </source>
</evidence>
<dbReference type="Proteomes" id="UP000325286">
    <property type="component" value="Chromosome"/>
</dbReference>
<evidence type="ECO:0008006" key="4">
    <source>
        <dbReference type="Google" id="ProtNLM"/>
    </source>
</evidence>
<protein>
    <recommendedName>
        <fullName evidence="4">Glycerophosphoryl diester phosphodiesterase membrane domain-containing protein</fullName>
    </recommendedName>
</protein>
<feature type="transmembrane region" description="Helical" evidence="1">
    <location>
        <begin position="223"/>
        <end position="240"/>
    </location>
</feature>